<feature type="chain" id="PRO_5021960506" description="Outer membrane protein beta-barrel domain-containing protein" evidence="1">
    <location>
        <begin position="20"/>
        <end position="221"/>
    </location>
</feature>
<dbReference type="OrthoDB" id="978236at2"/>
<reference evidence="3 4" key="1">
    <citation type="submission" date="2019-07" db="EMBL/GenBank/DDBJ databases">
        <title>Whole genome shotgun sequence of Adhaeribacter aerolatus NBRC 106133.</title>
        <authorList>
            <person name="Hosoyama A."/>
            <person name="Uohara A."/>
            <person name="Ohji S."/>
            <person name="Ichikawa N."/>
        </authorList>
    </citation>
    <scope>NUCLEOTIDE SEQUENCE [LARGE SCALE GENOMIC DNA]</scope>
    <source>
        <strain evidence="3 4">NBRC 106133</strain>
    </source>
</reference>
<feature type="signal peptide" evidence="1">
    <location>
        <begin position="1"/>
        <end position="19"/>
    </location>
</feature>
<keyword evidence="1" id="KW-0732">Signal</keyword>
<evidence type="ECO:0000313" key="3">
    <source>
        <dbReference type="EMBL" id="GEO02965.1"/>
    </source>
</evidence>
<evidence type="ECO:0000256" key="1">
    <source>
        <dbReference type="SAM" id="SignalP"/>
    </source>
</evidence>
<evidence type="ECO:0000313" key="4">
    <source>
        <dbReference type="Proteomes" id="UP000321532"/>
    </source>
</evidence>
<keyword evidence="4" id="KW-1185">Reference proteome</keyword>
<comment type="caution">
    <text evidence="3">The sequence shown here is derived from an EMBL/GenBank/DDBJ whole genome shotgun (WGS) entry which is preliminary data.</text>
</comment>
<dbReference type="InterPro" id="IPR011250">
    <property type="entry name" value="OMP/PagP_B-barrel"/>
</dbReference>
<dbReference type="InterPro" id="IPR025665">
    <property type="entry name" value="Beta-barrel_OMP_2"/>
</dbReference>
<name>A0A512ATC4_9BACT</name>
<dbReference type="Pfam" id="PF13568">
    <property type="entry name" value="OMP_b-brl_2"/>
    <property type="match status" value="1"/>
</dbReference>
<proteinExistence type="predicted"/>
<gene>
    <name evidence="3" type="ORF">AAE02nite_06290</name>
</gene>
<accession>A0A512ATC4</accession>
<dbReference type="Proteomes" id="UP000321532">
    <property type="component" value="Unassembled WGS sequence"/>
</dbReference>
<dbReference type="SUPFAM" id="SSF56925">
    <property type="entry name" value="OMPA-like"/>
    <property type="match status" value="1"/>
</dbReference>
<organism evidence="3 4">
    <name type="scientific">Adhaeribacter aerolatus</name>
    <dbReference type="NCBI Taxonomy" id="670289"/>
    <lineage>
        <taxon>Bacteria</taxon>
        <taxon>Pseudomonadati</taxon>
        <taxon>Bacteroidota</taxon>
        <taxon>Cytophagia</taxon>
        <taxon>Cytophagales</taxon>
        <taxon>Hymenobacteraceae</taxon>
        <taxon>Adhaeribacter</taxon>
    </lineage>
</organism>
<dbReference type="RefSeq" id="WP_146895006.1">
    <property type="nucleotide sequence ID" value="NZ_BJYS01000003.1"/>
</dbReference>
<dbReference type="EMBL" id="BJYS01000003">
    <property type="protein sequence ID" value="GEO02965.1"/>
    <property type="molecule type" value="Genomic_DNA"/>
</dbReference>
<evidence type="ECO:0000259" key="2">
    <source>
        <dbReference type="Pfam" id="PF13568"/>
    </source>
</evidence>
<protein>
    <recommendedName>
        <fullName evidence="2">Outer membrane protein beta-barrel domain-containing protein</fullName>
    </recommendedName>
</protein>
<sequence length="221" mass="24681">MKKISLAFLLFLISGTAFAQWEIGIKLTPSIGTNRVIAPKNFEFKSLNAKTHFGGGVIADYFFRENYAISTGLIYNTRGAGVSYLDPNSSTNQRKSDEFAIQYLEIPVTLKLFTNEIGTDMKLYFQAGGSLDPRITAKVNNEKLSNNDEKYTRHFNILDISVLLGSGVELQLGESTKVFGGLSYHRGLIDVDNFYENKGQFNNNKISIKNSYVALDMGLKF</sequence>
<dbReference type="AlphaFoldDB" id="A0A512ATC4"/>
<feature type="domain" description="Outer membrane protein beta-barrel" evidence="2">
    <location>
        <begin position="18"/>
        <end position="192"/>
    </location>
</feature>